<protein>
    <recommendedName>
        <fullName evidence="12">Methyl-accepting chemotaxis protein</fullName>
    </recommendedName>
</protein>
<dbReference type="Gene3D" id="1.10.287.950">
    <property type="entry name" value="Methyl-accepting chemotaxis protein"/>
    <property type="match status" value="1"/>
</dbReference>
<gene>
    <name evidence="10" type="ORF">MTBBW1_820015</name>
</gene>
<feature type="domain" description="T-SNARE coiled-coil homology" evidence="8">
    <location>
        <begin position="410"/>
        <end position="472"/>
    </location>
</feature>
<name>A0A1W1HKD7_9BACT</name>
<evidence type="ECO:0000259" key="9">
    <source>
        <dbReference type="PROSITE" id="PS50885"/>
    </source>
</evidence>
<sequence length="523" mass="57620">MEKKIIHAIQFRMISVPLLICTVILTLFAFYNYRTTSLNMTTELHETAELTSERVAETLINPLWDANESQVNRTLSSNMKMKTIYAIVVTEGDEDVLFAGSRRDESWKIVPATEPVQGKYISSSSQISRGDKILGKVTVYFSDQFMKKELQNSLMKLIFIVFMLDLMLLVTIFISVRFIVINPIKKVSEGLKDIAQGEGDLTRRLEIKHQNEIGELSFWFNTFIQKLQNIIRDIGNETQTVTNASEEFSGIAGYLDDGSKNMSERAQSVSSAAEEMSSNFAAVASRMEENTEEMNRVASSTGEMQVTVSEIARNSEQAKRITDEAVLLVQQTSVSVDALGASAKDIDKVTESITEISEQINLLALNATIEAARAGDAGKGFAVVATEIKELARQTAQATLEIKKSIEASQEATAGTVSDIDKIKKVTSDINDIISIIASAVEEQSSTTQQINERTSTISSGLSEINENVSQASEVTRMITEDIAEVSRTAGEMSDNSYQVKTSAEGLQRLAKNLNNLISTFSI</sequence>
<keyword evidence="3 5" id="KW-0807">Transducer</keyword>
<dbReference type="RefSeq" id="WP_080802784.1">
    <property type="nucleotide sequence ID" value="NZ_LT828543.1"/>
</dbReference>
<dbReference type="GO" id="GO:0007165">
    <property type="term" value="P:signal transduction"/>
    <property type="evidence" value="ECO:0007669"/>
    <property type="project" value="UniProtKB-KW"/>
</dbReference>
<keyword evidence="6" id="KW-0812">Transmembrane</keyword>
<comment type="similarity">
    <text evidence="4">Belongs to the methyl-accepting chemotaxis (MCP) protein family.</text>
</comment>
<dbReference type="InterPro" id="IPR004089">
    <property type="entry name" value="MCPsignal_dom"/>
</dbReference>
<dbReference type="PANTHER" id="PTHR32089:SF112">
    <property type="entry name" value="LYSOZYME-LIKE PROTEIN-RELATED"/>
    <property type="match status" value="1"/>
</dbReference>
<dbReference type="Proteomes" id="UP000191931">
    <property type="component" value="Unassembled WGS sequence"/>
</dbReference>
<accession>A0A1W1HKD7</accession>
<keyword evidence="11" id="KW-1185">Reference proteome</keyword>
<keyword evidence="6" id="KW-1133">Transmembrane helix</keyword>
<evidence type="ECO:0000256" key="2">
    <source>
        <dbReference type="ARBA" id="ARBA00022519"/>
    </source>
</evidence>
<feature type="domain" description="HAMP" evidence="9">
    <location>
        <begin position="178"/>
        <end position="232"/>
    </location>
</feature>
<dbReference type="Pfam" id="PF00015">
    <property type="entry name" value="MCPsignal"/>
    <property type="match status" value="1"/>
</dbReference>
<evidence type="ECO:0000256" key="4">
    <source>
        <dbReference type="ARBA" id="ARBA00029447"/>
    </source>
</evidence>
<dbReference type="STRING" id="1246637.MTBBW1_820015"/>
<dbReference type="PROSITE" id="PS50192">
    <property type="entry name" value="T_SNARE"/>
    <property type="match status" value="1"/>
</dbReference>
<dbReference type="Pfam" id="PF00672">
    <property type="entry name" value="HAMP"/>
    <property type="match status" value="1"/>
</dbReference>
<evidence type="ECO:0000256" key="5">
    <source>
        <dbReference type="PROSITE-ProRule" id="PRU00284"/>
    </source>
</evidence>
<dbReference type="GO" id="GO:0006935">
    <property type="term" value="P:chemotaxis"/>
    <property type="evidence" value="ECO:0007669"/>
    <property type="project" value="InterPro"/>
</dbReference>
<dbReference type="GO" id="GO:0005886">
    <property type="term" value="C:plasma membrane"/>
    <property type="evidence" value="ECO:0007669"/>
    <property type="project" value="UniProtKB-SubCell"/>
</dbReference>
<dbReference type="Gene3D" id="1.10.8.500">
    <property type="entry name" value="HAMP domain in histidine kinase"/>
    <property type="match status" value="1"/>
</dbReference>
<evidence type="ECO:0000313" key="11">
    <source>
        <dbReference type="Proteomes" id="UP000191931"/>
    </source>
</evidence>
<evidence type="ECO:0000259" key="8">
    <source>
        <dbReference type="PROSITE" id="PS50192"/>
    </source>
</evidence>
<dbReference type="AlphaFoldDB" id="A0A1W1HKD7"/>
<feature type="transmembrane region" description="Helical" evidence="6">
    <location>
        <begin position="157"/>
        <end position="180"/>
    </location>
</feature>
<dbReference type="EMBL" id="FWEV01000328">
    <property type="protein sequence ID" value="SLM32923.1"/>
    <property type="molecule type" value="Genomic_DNA"/>
</dbReference>
<dbReference type="PROSITE" id="PS50885">
    <property type="entry name" value="HAMP"/>
    <property type="match status" value="1"/>
</dbReference>
<dbReference type="InterPro" id="IPR003660">
    <property type="entry name" value="HAMP_dom"/>
</dbReference>
<evidence type="ECO:0000256" key="6">
    <source>
        <dbReference type="SAM" id="Phobius"/>
    </source>
</evidence>
<dbReference type="CDD" id="cd06225">
    <property type="entry name" value="HAMP"/>
    <property type="match status" value="1"/>
</dbReference>
<feature type="domain" description="Methyl-accepting transducer" evidence="7">
    <location>
        <begin position="251"/>
        <end position="487"/>
    </location>
</feature>
<proteinExistence type="inferred from homology"/>
<dbReference type="InterPro" id="IPR000727">
    <property type="entry name" value="T_SNARE_dom"/>
</dbReference>
<dbReference type="OrthoDB" id="5413149at2"/>
<dbReference type="SMART" id="SM00304">
    <property type="entry name" value="HAMP"/>
    <property type="match status" value="1"/>
</dbReference>
<keyword evidence="2" id="KW-1003">Cell membrane</keyword>
<dbReference type="PRINTS" id="PR00260">
    <property type="entry name" value="CHEMTRNSDUCR"/>
</dbReference>
<evidence type="ECO:0000256" key="1">
    <source>
        <dbReference type="ARBA" id="ARBA00004429"/>
    </source>
</evidence>
<reference evidence="10 11" key="1">
    <citation type="submission" date="2017-03" db="EMBL/GenBank/DDBJ databases">
        <authorList>
            <person name="Afonso C.L."/>
            <person name="Miller P.J."/>
            <person name="Scott M.A."/>
            <person name="Spackman E."/>
            <person name="Goraichik I."/>
            <person name="Dimitrov K.M."/>
            <person name="Suarez D.L."/>
            <person name="Swayne D.E."/>
        </authorList>
    </citation>
    <scope>NUCLEOTIDE SEQUENCE [LARGE SCALE GENOMIC DNA]</scope>
    <source>
        <strain evidence="10">PRJEB14757</strain>
    </source>
</reference>
<organism evidence="10 11">
    <name type="scientific">Desulfamplus magnetovallimortis</name>
    <dbReference type="NCBI Taxonomy" id="1246637"/>
    <lineage>
        <taxon>Bacteria</taxon>
        <taxon>Pseudomonadati</taxon>
        <taxon>Thermodesulfobacteriota</taxon>
        <taxon>Desulfobacteria</taxon>
        <taxon>Desulfobacterales</taxon>
        <taxon>Desulfobacteraceae</taxon>
        <taxon>Desulfamplus</taxon>
    </lineage>
</organism>
<dbReference type="PANTHER" id="PTHR32089">
    <property type="entry name" value="METHYL-ACCEPTING CHEMOTAXIS PROTEIN MCPB"/>
    <property type="match status" value="1"/>
</dbReference>
<feature type="transmembrane region" description="Helical" evidence="6">
    <location>
        <begin position="12"/>
        <end position="31"/>
    </location>
</feature>
<dbReference type="SUPFAM" id="SSF58104">
    <property type="entry name" value="Methyl-accepting chemotaxis protein (MCP) signaling domain"/>
    <property type="match status" value="1"/>
</dbReference>
<evidence type="ECO:0000313" key="10">
    <source>
        <dbReference type="EMBL" id="SLM32923.1"/>
    </source>
</evidence>
<evidence type="ECO:0000259" key="7">
    <source>
        <dbReference type="PROSITE" id="PS50111"/>
    </source>
</evidence>
<evidence type="ECO:0008006" key="12">
    <source>
        <dbReference type="Google" id="ProtNLM"/>
    </source>
</evidence>
<dbReference type="PROSITE" id="PS50111">
    <property type="entry name" value="CHEMOTAXIS_TRANSDUC_2"/>
    <property type="match status" value="1"/>
</dbReference>
<dbReference type="GO" id="GO:0004888">
    <property type="term" value="F:transmembrane signaling receptor activity"/>
    <property type="evidence" value="ECO:0007669"/>
    <property type="project" value="InterPro"/>
</dbReference>
<keyword evidence="6" id="KW-0472">Membrane</keyword>
<evidence type="ECO:0000256" key="3">
    <source>
        <dbReference type="ARBA" id="ARBA00023224"/>
    </source>
</evidence>
<keyword evidence="2" id="KW-0997">Cell inner membrane</keyword>
<dbReference type="SMART" id="SM00283">
    <property type="entry name" value="MA"/>
    <property type="match status" value="1"/>
</dbReference>
<dbReference type="InterPro" id="IPR004090">
    <property type="entry name" value="Chemotax_Me-accpt_rcpt"/>
</dbReference>
<comment type="subcellular location">
    <subcellularLocation>
        <location evidence="1">Cell inner membrane</location>
        <topology evidence="1">Multi-pass membrane protein</topology>
    </subcellularLocation>
</comment>